<dbReference type="InterPro" id="IPR036388">
    <property type="entry name" value="WH-like_DNA-bd_sf"/>
</dbReference>
<protein>
    <submittedName>
        <fullName evidence="6">LysR family transcriptional regulator</fullName>
    </submittedName>
</protein>
<name>A0A431UEV1_9BACI</name>
<evidence type="ECO:0000256" key="3">
    <source>
        <dbReference type="ARBA" id="ARBA00023125"/>
    </source>
</evidence>
<dbReference type="PANTHER" id="PTHR30126">
    <property type="entry name" value="HTH-TYPE TRANSCRIPTIONAL REGULATOR"/>
    <property type="match status" value="1"/>
</dbReference>
<dbReference type="Pfam" id="PF03466">
    <property type="entry name" value="LysR_substrate"/>
    <property type="match status" value="1"/>
</dbReference>
<reference evidence="6 7" key="1">
    <citation type="submission" date="2018-12" db="EMBL/GenBank/DDBJ databases">
        <authorList>
            <person name="Yu L."/>
        </authorList>
    </citation>
    <scope>NUCLEOTIDE SEQUENCE [LARGE SCALE GENOMIC DNA]</scope>
    <source>
        <strain evidence="6 7">S5H2222</strain>
    </source>
</reference>
<dbReference type="SUPFAM" id="SSF53850">
    <property type="entry name" value="Periplasmic binding protein-like II"/>
    <property type="match status" value="1"/>
</dbReference>
<accession>A0A431UEV1</accession>
<dbReference type="RefSeq" id="WP_126296033.1">
    <property type="nucleotide sequence ID" value="NZ_RXNR01000087.1"/>
</dbReference>
<dbReference type="InterPro" id="IPR036390">
    <property type="entry name" value="WH_DNA-bd_sf"/>
</dbReference>
<evidence type="ECO:0000256" key="2">
    <source>
        <dbReference type="ARBA" id="ARBA00023015"/>
    </source>
</evidence>
<dbReference type="CDD" id="cd05466">
    <property type="entry name" value="PBP2_LTTR_substrate"/>
    <property type="match status" value="1"/>
</dbReference>
<dbReference type="PROSITE" id="PS50931">
    <property type="entry name" value="HTH_LYSR"/>
    <property type="match status" value="1"/>
</dbReference>
<comment type="similarity">
    <text evidence="1">Belongs to the LysR transcriptional regulatory family.</text>
</comment>
<comment type="caution">
    <text evidence="6">The sequence shown here is derived from an EMBL/GenBank/DDBJ whole genome shotgun (WGS) entry which is preliminary data.</text>
</comment>
<evidence type="ECO:0000313" key="6">
    <source>
        <dbReference type="EMBL" id="RTQ87794.1"/>
    </source>
</evidence>
<evidence type="ECO:0000256" key="4">
    <source>
        <dbReference type="ARBA" id="ARBA00023163"/>
    </source>
</evidence>
<dbReference type="Gene3D" id="3.40.190.290">
    <property type="match status" value="1"/>
</dbReference>
<evidence type="ECO:0000313" key="7">
    <source>
        <dbReference type="Proteomes" id="UP000276349"/>
    </source>
</evidence>
<dbReference type="Proteomes" id="UP000276349">
    <property type="component" value="Unassembled WGS sequence"/>
</dbReference>
<sequence length="265" mass="30496">MDIKDIKIFLEINNCRNISTAARTLFLTQSTVSRRLSMLEKELNVKLFSRGKGHDTVQLTLAGERFLIIAEQILALSIEVNSIEENKLIQHLSVAVPDSLASYMLRDFFRQLSRENPNLKLEIIVSDSNPTYEMVANREVDIGLTNGEAPYPELNSKLVFKEDFVVMRKGNKDSFSQLVHPSELKSGNEIYQFFGSDFNRWHDYWWKPGFAKLRVNLAQLTVEFLNEEEDWAILPESVASTLLPEDCYLSYIGFSSRTFLFFCNS</sequence>
<dbReference type="GO" id="GO:0000976">
    <property type="term" value="F:transcription cis-regulatory region binding"/>
    <property type="evidence" value="ECO:0007669"/>
    <property type="project" value="TreeGrafter"/>
</dbReference>
<keyword evidence="3" id="KW-0238">DNA-binding</keyword>
<dbReference type="EMBL" id="RXNR01000087">
    <property type="protein sequence ID" value="RTQ87794.1"/>
    <property type="molecule type" value="Genomic_DNA"/>
</dbReference>
<dbReference type="PRINTS" id="PR00039">
    <property type="entry name" value="HTHLYSR"/>
</dbReference>
<keyword evidence="7" id="KW-1185">Reference proteome</keyword>
<dbReference type="SUPFAM" id="SSF46785">
    <property type="entry name" value="Winged helix' DNA-binding domain"/>
    <property type="match status" value="1"/>
</dbReference>
<dbReference type="GO" id="GO:0003700">
    <property type="term" value="F:DNA-binding transcription factor activity"/>
    <property type="evidence" value="ECO:0007669"/>
    <property type="project" value="InterPro"/>
</dbReference>
<evidence type="ECO:0000256" key="1">
    <source>
        <dbReference type="ARBA" id="ARBA00009437"/>
    </source>
</evidence>
<proteinExistence type="inferred from homology"/>
<organism evidence="6 7">
    <name type="scientific">Lysinibacillus telephonicus</name>
    <dbReference type="NCBI Taxonomy" id="1714840"/>
    <lineage>
        <taxon>Bacteria</taxon>
        <taxon>Bacillati</taxon>
        <taxon>Bacillota</taxon>
        <taxon>Bacilli</taxon>
        <taxon>Bacillales</taxon>
        <taxon>Bacillaceae</taxon>
        <taxon>Lysinibacillus</taxon>
    </lineage>
</organism>
<gene>
    <name evidence="6" type="ORF">EKG35_18525</name>
</gene>
<dbReference type="OrthoDB" id="9785745at2"/>
<dbReference type="PANTHER" id="PTHR30126:SF21">
    <property type="entry name" value="TRANSCRIPTIONAL REGULATOR-RELATED"/>
    <property type="match status" value="1"/>
</dbReference>
<keyword evidence="4" id="KW-0804">Transcription</keyword>
<keyword evidence="2" id="KW-0805">Transcription regulation</keyword>
<dbReference type="Gene3D" id="1.10.10.10">
    <property type="entry name" value="Winged helix-like DNA-binding domain superfamily/Winged helix DNA-binding domain"/>
    <property type="match status" value="1"/>
</dbReference>
<evidence type="ECO:0000259" key="5">
    <source>
        <dbReference type="PROSITE" id="PS50931"/>
    </source>
</evidence>
<dbReference type="InterPro" id="IPR000847">
    <property type="entry name" value="LysR_HTH_N"/>
</dbReference>
<dbReference type="Pfam" id="PF00126">
    <property type="entry name" value="HTH_1"/>
    <property type="match status" value="1"/>
</dbReference>
<dbReference type="InterPro" id="IPR005119">
    <property type="entry name" value="LysR_subst-bd"/>
</dbReference>
<feature type="domain" description="HTH lysR-type" evidence="5">
    <location>
        <begin position="1"/>
        <end position="60"/>
    </location>
</feature>
<dbReference type="AlphaFoldDB" id="A0A431UEV1"/>